<dbReference type="RefSeq" id="WP_071313349.1">
    <property type="nucleotide sequence ID" value="NZ_MLQQ01000021.1"/>
</dbReference>
<dbReference type="GO" id="GO:0055052">
    <property type="term" value="C:ATP-binding cassette (ABC) transporter complex, substrate-binding subunit-containing"/>
    <property type="evidence" value="ECO:0007669"/>
    <property type="project" value="TreeGrafter"/>
</dbReference>
<keyword evidence="6" id="KW-1185">Reference proteome</keyword>
<keyword evidence="3 4" id="KW-0732">Signal</keyword>
<name>A0A1S2LJ64_9BACI</name>
<comment type="similarity">
    <text evidence="1">Belongs to the bacterial solute-binding protein 1 family.</text>
</comment>
<evidence type="ECO:0000256" key="2">
    <source>
        <dbReference type="ARBA" id="ARBA00022448"/>
    </source>
</evidence>
<proteinExistence type="inferred from homology"/>
<dbReference type="Proteomes" id="UP000180098">
    <property type="component" value="Unassembled WGS sequence"/>
</dbReference>
<dbReference type="PANTHER" id="PTHR30061:SF50">
    <property type="entry name" value="MALTOSE_MALTODEXTRIN-BINDING PERIPLASMIC PROTEIN"/>
    <property type="match status" value="1"/>
</dbReference>
<evidence type="ECO:0000313" key="6">
    <source>
        <dbReference type="Proteomes" id="UP000180098"/>
    </source>
</evidence>
<dbReference type="EMBL" id="MLQQ01000021">
    <property type="protein sequence ID" value="OIJ12270.1"/>
    <property type="molecule type" value="Genomic_DNA"/>
</dbReference>
<evidence type="ECO:0008006" key="7">
    <source>
        <dbReference type="Google" id="ProtNLM"/>
    </source>
</evidence>
<dbReference type="OrthoDB" id="9808332at2"/>
<reference evidence="5 6" key="1">
    <citation type="submission" date="2016-10" db="EMBL/GenBank/DDBJ databases">
        <title>Draft genome sequences of four alkaliphilic bacteria belonging to the Anaerobacillus genus.</title>
        <authorList>
            <person name="Bassil N.M."/>
            <person name="Lloyd J.R."/>
        </authorList>
    </citation>
    <scope>NUCLEOTIDE SEQUENCE [LARGE SCALE GENOMIC DNA]</scope>
    <source>
        <strain evidence="5 6">DSM 15340</strain>
    </source>
</reference>
<dbReference type="SUPFAM" id="SSF53850">
    <property type="entry name" value="Periplasmic binding protein-like II"/>
    <property type="match status" value="1"/>
</dbReference>
<dbReference type="GO" id="GO:1901982">
    <property type="term" value="F:maltose binding"/>
    <property type="evidence" value="ECO:0007669"/>
    <property type="project" value="TreeGrafter"/>
</dbReference>
<dbReference type="CDD" id="cd14748">
    <property type="entry name" value="PBP2_UgpB"/>
    <property type="match status" value="1"/>
</dbReference>
<dbReference type="GO" id="GO:0015768">
    <property type="term" value="P:maltose transport"/>
    <property type="evidence" value="ECO:0007669"/>
    <property type="project" value="TreeGrafter"/>
</dbReference>
<comment type="caution">
    <text evidence="5">The sequence shown here is derived from an EMBL/GenBank/DDBJ whole genome shotgun (WGS) entry which is preliminary data.</text>
</comment>
<evidence type="ECO:0000256" key="3">
    <source>
        <dbReference type="ARBA" id="ARBA00022729"/>
    </source>
</evidence>
<dbReference type="GO" id="GO:0042956">
    <property type="term" value="P:maltodextrin transmembrane transport"/>
    <property type="evidence" value="ECO:0007669"/>
    <property type="project" value="TreeGrafter"/>
</dbReference>
<sequence length="433" mass="48642">MKKLIYLLFSLMLLLLITACGNEETASEALSPNESKSEDAITSDDQTVEEVTITAWVMGTDDYWRSYHDDLVERFMAEYPHIKVDLDYIPWGEGENQLITSAANKTLPDVSTIAGRWTAQMVAMEVVESLDSYFDSNFSNEFVDAAWNTTQYQDETWGLPVGFTTTGLFYHADWLEEAGFSEPPTTWDKFLEVAKAFTNDGKYGFGLVGDNSMETTMFWAPFLWGNGGDILTEDMSKAIFNSPEGIEALQFYKELYREASPEGSISNRRGDSQNLFLTGAVGMTTVGPWFPKFIEDDAPEIEYGITPYPLKKQPANLGTADHIVMFNTSEKKEAAWTFMEFFTNQENDLKWAKHQGFIPYREANLNDEEITSNEDMAFFLNVAEDAISYPTLPEWPQIDQAIADAIQQALIGTKTAEDALNDAAAIVNELLGN</sequence>
<feature type="signal peptide" evidence="4">
    <location>
        <begin position="1"/>
        <end position="21"/>
    </location>
</feature>
<organism evidence="5 6">
    <name type="scientific">Anaerobacillus arseniciselenatis</name>
    <dbReference type="NCBI Taxonomy" id="85682"/>
    <lineage>
        <taxon>Bacteria</taxon>
        <taxon>Bacillati</taxon>
        <taxon>Bacillota</taxon>
        <taxon>Bacilli</taxon>
        <taxon>Bacillales</taxon>
        <taxon>Bacillaceae</taxon>
        <taxon>Anaerobacillus</taxon>
    </lineage>
</organism>
<dbReference type="PROSITE" id="PS51257">
    <property type="entry name" value="PROKAR_LIPOPROTEIN"/>
    <property type="match status" value="1"/>
</dbReference>
<evidence type="ECO:0000256" key="4">
    <source>
        <dbReference type="SAM" id="SignalP"/>
    </source>
</evidence>
<dbReference type="InterPro" id="IPR006059">
    <property type="entry name" value="SBP"/>
</dbReference>
<keyword evidence="2" id="KW-0813">Transport</keyword>
<dbReference type="AlphaFoldDB" id="A0A1S2LJ64"/>
<protein>
    <recommendedName>
        <fullName evidence="7">ABC transporter substrate-binding protein</fullName>
    </recommendedName>
</protein>
<evidence type="ECO:0000313" key="5">
    <source>
        <dbReference type="EMBL" id="OIJ12270.1"/>
    </source>
</evidence>
<gene>
    <name evidence="5" type="ORF">BKP35_10715</name>
</gene>
<feature type="chain" id="PRO_5039069138" description="ABC transporter substrate-binding protein" evidence="4">
    <location>
        <begin position="22"/>
        <end position="433"/>
    </location>
</feature>
<dbReference type="PANTHER" id="PTHR30061">
    <property type="entry name" value="MALTOSE-BINDING PERIPLASMIC PROTEIN"/>
    <property type="match status" value="1"/>
</dbReference>
<accession>A0A1S2LJ64</accession>
<dbReference type="Gene3D" id="3.40.190.10">
    <property type="entry name" value="Periplasmic binding protein-like II"/>
    <property type="match status" value="2"/>
</dbReference>
<evidence type="ECO:0000256" key="1">
    <source>
        <dbReference type="ARBA" id="ARBA00008520"/>
    </source>
</evidence>
<dbReference type="Pfam" id="PF01547">
    <property type="entry name" value="SBP_bac_1"/>
    <property type="match status" value="1"/>
</dbReference>